<name>A0ACB8TBR4_9AGAM</name>
<sequence>MRLPRFPFLRTLVPRVSRPLLPVTSRFASPDVRSLTRAPRISTARLFHSSSARFASPPPSPSPSHDPKQPESLTQRLKTLIKAYGWYALGVYTVITVLDFSVAFAGINLLGAEYVSGLVASAKAYVYGLVYARPPEPGREGIEHPAQHSGGQEGLYAMLVLAYAVHKTLFLPVRIGVTAAVTPRLVKWLRTKGWAGGEGTRRAAREMRDRLSNRD</sequence>
<evidence type="ECO:0000313" key="2">
    <source>
        <dbReference type="Proteomes" id="UP000814140"/>
    </source>
</evidence>
<gene>
    <name evidence="1" type="ORF">BV25DRAFT_1797536</name>
</gene>
<reference evidence="1" key="2">
    <citation type="journal article" date="2022" name="New Phytol.">
        <title>Evolutionary transition to the ectomycorrhizal habit in the genomes of a hyperdiverse lineage of mushroom-forming fungi.</title>
        <authorList>
            <person name="Looney B."/>
            <person name="Miyauchi S."/>
            <person name="Morin E."/>
            <person name="Drula E."/>
            <person name="Courty P.E."/>
            <person name="Kohler A."/>
            <person name="Kuo A."/>
            <person name="LaButti K."/>
            <person name="Pangilinan J."/>
            <person name="Lipzen A."/>
            <person name="Riley R."/>
            <person name="Andreopoulos W."/>
            <person name="He G."/>
            <person name="Johnson J."/>
            <person name="Nolan M."/>
            <person name="Tritt A."/>
            <person name="Barry K.W."/>
            <person name="Grigoriev I.V."/>
            <person name="Nagy L.G."/>
            <person name="Hibbett D."/>
            <person name="Henrissat B."/>
            <person name="Matheny P.B."/>
            <person name="Labbe J."/>
            <person name="Martin F.M."/>
        </authorList>
    </citation>
    <scope>NUCLEOTIDE SEQUENCE</scope>
    <source>
        <strain evidence="1">HHB10654</strain>
    </source>
</reference>
<proteinExistence type="predicted"/>
<keyword evidence="2" id="KW-1185">Reference proteome</keyword>
<dbReference type="EMBL" id="MU277193">
    <property type="protein sequence ID" value="KAI0066223.1"/>
    <property type="molecule type" value="Genomic_DNA"/>
</dbReference>
<evidence type="ECO:0000313" key="1">
    <source>
        <dbReference type="EMBL" id="KAI0066223.1"/>
    </source>
</evidence>
<reference evidence="1" key="1">
    <citation type="submission" date="2021-03" db="EMBL/GenBank/DDBJ databases">
        <authorList>
            <consortium name="DOE Joint Genome Institute"/>
            <person name="Ahrendt S."/>
            <person name="Looney B.P."/>
            <person name="Miyauchi S."/>
            <person name="Morin E."/>
            <person name="Drula E."/>
            <person name="Courty P.E."/>
            <person name="Chicoki N."/>
            <person name="Fauchery L."/>
            <person name="Kohler A."/>
            <person name="Kuo A."/>
            <person name="Labutti K."/>
            <person name="Pangilinan J."/>
            <person name="Lipzen A."/>
            <person name="Riley R."/>
            <person name="Andreopoulos W."/>
            <person name="He G."/>
            <person name="Johnson J."/>
            <person name="Barry K.W."/>
            <person name="Grigoriev I.V."/>
            <person name="Nagy L."/>
            <person name="Hibbett D."/>
            <person name="Henrissat B."/>
            <person name="Matheny P.B."/>
            <person name="Labbe J."/>
            <person name="Martin F."/>
        </authorList>
    </citation>
    <scope>NUCLEOTIDE SEQUENCE</scope>
    <source>
        <strain evidence="1">HHB10654</strain>
    </source>
</reference>
<protein>
    <submittedName>
        <fullName evidence="1">Uncharacterized protein</fullName>
    </submittedName>
</protein>
<dbReference type="Proteomes" id="UP000814140">
    <property type="component" value="Unassembled WGS sequence"/>
</dbReference>
<accession>A0ACB8TBR4</accession>
<comment type="caution">
    <text evidence="1">The sequence shown here is derived from an EMBL/GenBank/DDBJ whole genome shotgun (WGS) entry which is preliminary data.</text>
</comment>
<organism evidence="1 2">
    <name type="scientific">Artomyces pyxidatus</name>
    <dbReference type="NCBI Taxonomy" id="48021"/>
    <lineage>
        <taxon>Eukaryota</taxon>
        <taxon>Fungi</taxon>
        <taxon>Dikarya</taxon>
        <taxon>Basidiomycota</taxon>
        <taxon>Agaricomycotina</taxon>
        <taxon>Agaricomycetes</taxon>
        <taxon>Russulales</taxon>
        <taxon>Auriscalpiaceae</taxon>
        <taxon>Artomyces</taxon>
    </lineage>
</organism>